<keyword evidence="5" id="KW-0788">Thiol protease</keyword>
<keyword evidence="4" id="KW-0378">Hydrolase</keyword>
<evidence type="ECO:0000256" key="1">
    <source>
        <dbReference type="ARBA" id="ARBA00022670"/>
    </source>
</evidence>
<keyword evidence="2" id="KW-0479">Metal-binding</keyword>
<dbReference type="InterPro" id="IPR038765">
    <property type="entry name" value="Papain-like_cys_pep_sf"/>
</dbReference>
<dbReference type="SUPFAM" id="SSF54001">
    <property type="entry name" value="Cysteine proteinases"/>
    <property type="match status" value="1"/>
</dbReference>
<protein>
    <submittedName>
        <fullName evidence="10">CLUMA_CG001429, isoform A</fullName>
    </submittedName>
</protein>
<dbReference type="Pfam" id="PF03051">
    <property type="entry name" value="Peptidase_C1_2"/>
    <property type="match status" value="1"/>
</dbReference>
<keyword evidence="1" id="KW-0645">Protease</keyword>
<keyword evidence="6" id="KW-0862">Zinc</keyword>
<dbReference type="GO" id="GO:0008270">
    <property type="term" value="F:zinc ion binding"/>
    <property type="evidence" value="ECO:0007669"/>
    <property type="project" value="UniProtKB-KW"/>
</dbReference>
<proteinExistence type="predicted"/>
<dbReference type="GO" id="GO:0003677">
    <property type="term" value="F:DNA binding"/>
    <property type="evidence" value="ECO:0007669"/>
    <property type="project" value="UniProtKB-UniRule"/>
</dbReference>
<dbReference type="InterPro" id="IPR006612">
    <property type="entry name" value="THAP_Znf"/>
</dbReference>
<keyword evidence="7 8" id="KW-0238">DNA-binding</keyword>
<evidence type="ECO:0000313" key="10">
    <source>
        <dbReference type="EMBL" id="CRK87633.1"/>
    </source>
</evidence>
<evidence type="ECO:0000259" key="9">
    <source>
        <dbReference type="PROSITE" id="PS50950"/>
    </source>
</evidence>
<dbReference type="GO" id="GO:0070005">
    <property type="term" value="F:cysteine-type aminopeptidase activity"/>
    <property type="evidence" value="ECO:0007669"/>
    <property type="project" value="InterPro"/>
</dbReference>
<dbReference type="InterPro" id="IPR004134">
    <property type="entry name" value="Peptidase_C1B"/>
</dbReference>
<evidence type="ECO:0000256" key="2">
    <source>
        <dbReference type="ARBA" id="ARBA00022723"/>
    </source>
</evidence>
<dbReference type="GO" id="GO:0005737">
    <property type="term" value="C:cytoplasm"/>
    <property type="evidence" value="ECO:0007669"/>
    <property type="project" value="TreeGrafter"/>
</dbReference>
<evidence type="ECO:0000256" key="7">
    <source>
        <dbReference type="ARBA" id="ARBA00023125"/>
    </source>
</evidence>
<dbReference type="OrthoDB" id="2666448at2759"/>
<evidence type="ECO:0000256" key="6">
    <source>
        <dbReference type="ARBA" id="ARBA00022833"/>
    </source>
</evidence>
<dbReference type="SUPFAM" id="SSF57716">
    <property type="entry name" value="Glucocorticoid receptor-like (DNA-binding domain)"/>
    <property type="match status" value="1"/>
</dbReference>
<name>A0A1J1HN21_9DIPT</name>
<evidence type="ECO:0000256" key="5">
    <source>
        <dbReference type="ARBA" id="ARBA00022807"/>
    </source>
</evidence>
<keyword evidence="3 8" id="KW-0863">Zinc-finger</keyword>
<dbReference type="GO" id="GO:0006508">
    <property type="term" value="P:proteolysis"/>
    <property type="evidence" value="ECO:0007669"/>
    <property type="project" value="UniProtKB-KW"/>
</dbReference>
<evidence type="ECO:0000313" key="11">
    <source>
        <dbReference type="Proteomes" id="UP000183832"/>
    </source>
</evidence>
<accession>A0A1J1HN21</accession>
<dbReference type="Proteomes" id="UP000183832">
    <property type="component" value="Unassembled WGS sequence"/>
</dbReference>
<evidence type="ECO:0000256" key="4">
    <source>
        <dbReference type="ARBA" id="ARBA00022801"/>
    </source>
</evidence>
<reference evidence="10 11" key="1">
    <citation type="submission" date="2015-04" db="EMBL/GenBank/DDBJ databases">
        <authorList>
            <person name="Syromyatnikov M.Y."/>
            <person name="Popov V.N."/>
        </authorList>
    </citation>
    <scope>NUCLEOTIDE SEQUENCE [LARGE SCALE GENOMIC DNA]</scope>
</reference>
<dbReference type="GO" id="GO:0043418">
    <property type="term" value="P:homocysteine catabolic process"/>
    <property type="evidence" value="ECO:0007669"/>
    <property type="project" value="TreeGrafter"/>
</dbReference>
<dbReference type="EMBL" id="CVRI01000004">
    <property type="protein sequence ID" value="CRK87633.1"/>
    <property type="molecule type" value="Genomic_DNA"/>
</dbReference>
<dbReference type="PROSITE" id="PS50950">
    <property type="entry name" value="ZF_THAP"/>
    <property type="match status" value="1"/>
</dbReference>
<dbReference type="GO" id="GO:0009636">
    <property type="term" value="P:response to toxic substance"/>
    <property type="evidence" value="ECO:0007669"/>
    <property type="project" value="TreeGrafter"/>
</dbReference>
<dbReference type="SMART" id="SM00692">
    <property type="entry name" value="DM3"/>
    <property type="match status" value="1"/>
</dbReference>
<keyword evidence="11" id="KW-1185">Reference proteome</keyword>
<dbReference type="SMART" id="SM00980">
    <property type="entry name" value="THAP"/>
    <property type="match status" value="1"/>
</dbReference>
<dbReference type="PANTHER" id="PTHR10363:SF2">
    <property type="entry name" value="BLEOMYCIN HYDROLASE"/>
    <property type="match status" value="1"/>
</dbReference>
<sequence>MCFSNKTPAMSSCSVPGCKSRQMKSDGTRLSLHLFPDPAREPERHLRWVRLINSEKVFSKSPVVVFKQLRVCRCHFDAKSFNGSCKKLMNDAIPTLYLPQDSSRFKTKILLYELQIKNLLKQNTIDIQQELPQDITPEVGSQDLHEDSPMGEENFELVEVENSLGGNQEYTIIVKNETQSAKHAIEVEVKPIPKMITSRQILTSQKNFFLKENFKKAEKALNAEMIQKMRIDFFNDPKKQLAQNICNLSDPLDVALADSKTLGKCSLFEDIVDLPSASERSWISTYHKIMSSSFSNHLNIEEFQFSDEYFYYWDRIERSYYFLDKIISMAQKGEELSDRLLTHLLSDPLPQGGNFSLIVNIIEKHGVMPRINFLKSPNVETVNRMNLILKSKLREFAKLVYDDISLQVSEVSVQATMHSQMTEIYNIVGICIGIPPETFQWEYKDEEKRIKSVGSITGHDFYQKYVKNTFNLDDKVCVINDPRSTNQYEKTYTAECLGNIVDGHSVNLINQPIHVLIDLVVKSLKSGEAVWFISEVSKRFSNSCDMKNLEIGNYKLLFDTEVELGLNKADRMTFGDFSTSMAMIITGVSYNSDGTPTKFRVDNDSVNDEKKYLIMSKEWFEEFVIAIVIDKKHLNEDELNILDTEPTSLPAWDPMANFSL</sequence>
<evidence type="ECO:0000256" key="3">
    <source>
        <dbReference type="ARBA" id="ARBA00022771"/>
    </source>
</evidence>
<dbReference type="PANTHER" id="PTHR10363">
    <property type="entry name" value="BLEOMYCIN HYDROLASE"/>
    <property type="match status" value="1"/>
</dbReference>
<dbReference type="Gene3D" id="3.90.70.10">
    <property type="entry name" value="Cysteine proteinases"/>
    <property type="match status" value="1"/>
</dbReference>
<dbReference type="Pfam" id="PF05485">
    <property type="entry name" value="THAP"/>
    <property type="match status" value="1"/>
</dbReference>
<gene>
    <name evidence="10" type="primary">similar to Bleomycin hydrolase</name>
    <name evidence="10" type="ORF">CLUMA_CG001429</name>
</gene>
<dbReference type="AlphaFoldDB" id="A0A1J1HN21"/>
<organism evidence="10 11">
    <name type="scientific">Clunio marinus</name>
    <dbReference type="NCBI Taxonomy" id="568069"/>
    <lineage>
        <taxon>Eukaryota</taxon>
        <taxon>Metazoa</taxon>
        <taxon>Ecdysozoa</taxon>
        <taxon>Arthropoda</taxon>
        <taxon>Hexapoda</taxon>
        <taxon>Insecta</taxon>
        <taxon>Pterygota</taxon>
        <taxon>Neoptera</taxon>
        <taxon>Endopterygota</taxon>
        <taxon>Diptera</taxon>
        <taxon>Nematocera</taxon>
        <taxon>Chironomoidea</taxon>
        <taxon>Chironomidae</taxon>
        <taxon>Clunio</taxon>
    </lineage>
</organism>
<feature type="domain" description="THAP-type" evidence="9">
    <location>
        <begin position="7"/>
        <end position="97"/>
    </location>
</feature>
<evidence type="ECO:0000256" key="8">
    <source>
        <dbReference type="PROSITE-ProRule" id="PRU00309"/>
    </source>
</evidence>